<evidence type="ECO:0008006" key="3">
    <source>
        <dbReference type="Google" id="ProtNLM"/>
    </source>
</evidence>
<dbReference type="Gene3D" id="1.20.5.170">
    <property type="match status" value="1"/>
</dbReference>
<evidence type="ECO:0000313" key="2">
    <source>
        <dbReference type="Proteomes" id="UP000664161"/>
    </source>
</evidence>
<name>A0AAW4ISU7_9GAMM</name>
<feature type="non-terminal residue" evidence="1">
    <location>
        <position position="1"/>
    </location>
</feature>
<gene>
    <name evidence="1" type="ORF">J3491_11920</name>
</gene>
<sequence length="214" mass="20858">IAVDSVTTGNTVTNSDGVKVDDGAGNATTITTAGTSVVDDNNNSADYTAAGSTITNGNNVTTVGAGNISVSGVDNTDPSNPVTNNIVLDGTTGQISGVADATAADQAINKGQLDAIASAGDAKTDALGNSTASNLGGGANYDAATGTINDLSYKLDDGTNTGTNITVNNVGSALENLDGRTTTNTDDIADINAGRTGIVRQDAGTGAITVGAQT</sequence>
<organism evidence="1 2">
    <name type="scientific">Psychrobacter halodurans</name>
    <dbReference type="NCBI Taxonomy" id="2818439"/>
    <lineage>
        <taxon>Bacteria</taxon>
        <taxon>Pseudomonadati</taxon>
        <taxon>Pseudomonadota</taxon>
        <taxon>Gammaproteobacteria</taxon>
        <taxon>Moraxellales</taxon>
        <taxon>Moraxellaceae</taxon>
        <taxon>Psychrobacter</taxon>
    </lineage>
</organism>
<keyword evidence="2" id="KW-1185">Reference proteome</keyword>
<comment type="caution">
    <text evidence="1">The sequence shown here is derived from an EMBL/GenBank/DDBJ whole genome shotgun (WGS) entry which is preliminary data.</text>
</comment>
<feature type="non-terminal residue" evidence="1">
    <location>
        <position position="214"/>
    </location>
</feature>
<evidence type="ECO:0000313" key="1">
    <source>
        <dbReference type="EMBL" id="MBO1518030.1"/>
    </source>
</evidence>
<dbReference type="Proteomes" id="UP000664161">
    <property type="component" value="Unassembled WGS sequence"/>
</dbReference>
<dbReference type="EMBL" id="JAGBKN010000060">
    <property type="protein sequence ID" value="MBO1518030.1"/>
    <property type="molecule type" value="Genomic_DNA"/>
</dbReference>
<protein>
    <recommendedName>
        <fullName evidence="3">Trimeric autotransporter adhesin YadA-like stalk domain-containing protein</fullName>
    </recommendedName>
</protein>
<dbReference type="AlphaFoldDB" id="A0AAW4ISU7"/>
<proteinExistence type="predicted"/>
<reference evidence="1 2" key="1">
    <citation type="submission" date="2021-03" db="EMBL/GenBank/DDBJ databases">
        <authorList>
            <person name="Shang D.-D."/>
            <person name="Du Z.-J."/>
            <person name="Chen G.-J."/>
        </authorList>
    </citation>
    <scope>NUCLEOTIDE SEQUENCE [LARGE SCALE GENOMIC DNA]</scope>
    <source>
        <strain evidence="1 2">F2608</strain>
    </source>
</reference>
<accession>A0AAW4ISU7</accession>